<proteinExistence type="predicted"/>
<evidence type="ECO:0000313" key="3">
    <source>
        <dbReference type="Proteomes" id="UP000367825"/>
    </source>
</evidence>
<gene>
    <name evidence="2" type="ORF">PNO31109_01054</name>
</gene>
<evidence type="ECO:0000313" key="2">
    <source>
        <dbReference type="EMBL" id="VVD80286.1"/>
    </source>
</evidence>
<name>A0A5E4SWI9_9BURK</name>
<dbReference type="Pfam" id="PF02589">
    <property type="entry name" value="LUD_dom"/>
    <property type="match status" value="1"/>
</dbReference>
<organism evidence="2 3">
    <name type="scientific">Pandoraea nosoerga</name>
    <dbReference type="NCBI Taxonomy" id="2508296"/>
    <lineage>
        <taxon>Bacteria</taxon>
        <taxon>Pseudomonadati</taxon>
        <taxon>Pseudomonadota</taxon>
        <taxon>Betaproteobacteria</taxon>
        <taxon>Burkholderiales</taxon>
        <taxon>Burkholderiaceae</taxon>
        <taxon>Pandoraea</taxon>
    </lineage>
</organism>
<dbReference type="SUPFAM" id="SSF100950">
    <property type="entry name" value="NagB/RpiA/CoA transferase-like"/>
    <property type="match status" value="1"/>
</dbReference>
<dbReference type="EMBL" id="CABPSC010000003">
    <property type="protein sequence ID" value="VVD80286.1"/>
    <property type="molecule type" value="Genomic_DNA"/>
</dbReference>
<dbReference type="InterPro" id="IPR037171">
    <property type="entry name" value="NagB/RpiA_transferase-like"/>
</dbReference>
<dbReference type="RefSeq" id="WP_150554598.1">
    <property type="nucleotide sequence ID" value="NZ_CABPSC010000003.1"/>
</dbReference>
<dbReference type="PANTHER" id="PTHR43682">
    <property type="entry name" value="LACTATE UTILIZATION PROTEIN C"/>
    <property type="match status" value="1"/>
</dbReference>
<sequence>MDTSDARNRIFARIRHAQHRPEAARANEVAAAEDYLARHPQGPRPAMPADLIATFIGKAQALSSTIARVPAMSDVPAAAVTYLQANGLDMRAVAWPTLRELDWAGAGCQVEFRKPHGEDLVGITGCFCAIAETGALMMMSGPQTFASATLLPETHIAVVPASRIVAGHEDGFALMRSERGQLSRATNFIAGPSRTADIEQTLVLGAHGPYRVHVIIVDGA</sequence>
<keyword evidence="3" id="KW-1185">Reference proteome</keyword>
<dbReference type="AlphaFoldDB" id="A0A5E4SWI9"/>
<accession>A0A5E4SWI9</accession>
<protein>
    <submittedName>
        <fullName evidence="2">Membrane protein</fullName>
    </submittedName>
</protein>
<feature type="domain" description="LUD" evidence="1">
    <location>
        <begin position="121"/>
        <end position="217"/>
    </location>
</feature>
<dbReference type="OrthoDB" id="9794157at2"/>
<dbReference type="Proteomes" id="UP000367825">
    <property type="component" value="Unassembled WGS sequence"/>
</dbReference>
<reference evidence="2 3" key="1">
    <citation type="submission" date="2019-08" db="EMBL/GenBank/DDBJ databases">
        <authorList>
            <person name="Peeters C."/>
        </authorList>
    </citation>
    <scope>NUCLEOTIDE SEQUENCE [LARGE SCALE GENOMIC DNA]</scope>
    <source>
        <strain evidence="2 3">LMG 31109</strain>
    </source>
</reference>
<dbReference type="InterPro" id="IPR003741">
    <property type="entry name" value="LUD_dom"/>
</dbReference>
<evidence type="ECO:0000259" key="1">
    <source>
        <dbReference type="Pfam" id="PF02589"/>
    </source>
</evidence>
<dbReference type="InterPro" id="IPR024185">
    <property type="entry name" value="FTHF_cligase-like_sf"/>
</dbReference>
<dbReference type="Gene3D" id="3.40.50.10420">
    <property type="entry name" value="NagB/RpiA/CoA transferase-like"/>
    <property type="match status" value="1"/>
</dbReference>
<dbReference type="PANTHER" id="PTHR43682:SF1">
    <property type="entry name" value="LACTATE UTILIZATION PROTEIN C"/>
    <property type="match status" value="1"/>
</dbReference>